<evidence type="ECO:0000313" key="11">
    <source>
        <dbReference type="Proteomes" id="UP000299084"/>
    </source>
</evidence>
<evidence type="ECO:0000313" key="10">
    <source>
        <dbReference type="EMBL" id="KAB1277494.1"/>
    </source>
</evidence>
<keyword evidence="5 7" id="KW-0175">Coiled coil</keyword>
<dbReference type="AlphaFoldDB" id="A0A5N4E2I1"/>
<dbReference type="PANTHER" id="PTHR14649">
    <property type="entry name" value="ZINC FINGER C2HC DOMAIN-CONTAINING PROTEIN 1C"/>
    <property type="match status" value="1"/>
</dbReference>
<dbReference type="Proteomes" id="UP000299084">
    <property type="component" value="Unassembled WGS sequence"/>
</dbReference>
<keyword evidence="11" id="KW-1185">Reference proteome</keyword>
<sequence length="549" mass="62530">MAGLQLAPPLPVGVMLPYNKTEAPRLHSAKQEPYEKGDSLQHSSMGHLRNNFQQKLLSDEELTLDNLYTHRKWNTCTKARGYSYPCCAGISQQDSRSNPQGQTKGLLYSSGLQPRYPKTNSKEFIPFTKKRVGVDRAYPLKPVFHRKSHHTGEADTDGDQNVSPRPPEPREFSYSNFGSRKWVYSSVIGTVAATQEERVMANPNRTEWMQIQRLEAAGESLEEEIRRKETLLREKLKKTEEELRRIQKEKEQAEENEKRELQRMALPSRRVKGNSKTTYKPIFSPEFGSEEVFSRDKGGDETWGWCQENSGPFQASEYGIQKLKRESLVASNNKIRDRASGSLKEEKFTQASEVPHSAFQGATSDSSSPRAPDSSGSSCSTKEPELGECSHCGRKFLLLRLERHSNVCSRMQGSKRKVFDSSRARAKGTELEQYLNWKGTASVKEGDEINAKFNDQSSFNLQAEPPRKSNWRQKHESFIRTLRQAREIQQVIAKGGNPSDLPPIRPAENPDYIQCPHCSRHFAPKVAERHIPKCKTIKNRPPPPRKHYS</sequence>
<dbReference type="InterPro" id="IPR049899">
    <property type="entry name" value="Znf_C2HC_C3H"/>
</dbReference>
<feature type="domain" description="C2HC/C3H-type" evidence="9">
    <location>
        <begin position="511"/>
        <end position="540"/>
    </location>
</feature>
<dbReference type="PANTHER" id="PTHR14649:SF1">
    <property type="entry name" value="ZINC FINGER C2HC DOMAIN-CONTAINING PROTEIN 1C"/>
    <property type="match status" value="1"/>
</dbReference>
<dbReference type="STRING" id="9838.ENSCDRP00005001461"/>
<dbReference type="GO" id="GO:0008270">
    <property type="term" value="F:zinc ion binding"/>
    <property type="evidence" value="ECO:0007669"/>
    <property type="project" value="UniProtKB-KW"/>
</dbReference>
<evidence type="ECO:0000256" key="3">
    <source>
        <dbReference type="ARBA" id="ARBA00022771"/>
    </source>
</evidence>
<proteinExistence type="inferred from homology"/>
<feature type="domain" description="C2HC/C3H-type" evidence="9">
    <location>
        <begin position="385"/>
        <end position="414"/>
    </location>
</feature>
<evidence type="ECO:0000259" key="9">
    <source>
        <dbReference type="PROSITE" id="PS52027"/>
    </source>
</evidence>
<accession>A0A5N4E2I1</accession>
<dbReference type="Gene3D" id="3.30.160.60">
    <property type="entry name" value="Classic Zinc Finger"/>
    <property type="match status" value="1"/>
</dbReference>
<keyword evidence="4" id="KW-0862">Zinc</keyword>
<evidence type="ECO:0000256" key="6">
    <source>
        <dbReference type="PROSITE-ProRule" id="PRU01371"/>
    </source>
</evidence>
<keyword evidence="3 6" id="KW-0863">Zinc-finger</keyword>
<dbReference type="Pfam" id="PF13913">
    <property type="entry name" value="zf-C2HC_2"/>
    <property type="match status" value="2"/>
</dbReference>
<organism evidence="10 11">
    <name type="scientific">Camelus dromedarius</name>
    <name type="common">Dromedary</name>
    <name type="synonym">Arabian camel</name>
    <dbReference type="NCBI Taxonomy" id="9838"/>
    <lineage>
        <taxon>Eukaryota</taxon>
        <taxon>Metazoa</taxon>
        <taxon>Chordata</taxon>
        <taxon>Craniata</taxon>
        <taxon>Vertebrata</taxon>
        <taxon>Euteleostomi</taxon>
        <taxon>Mammalia</taxon>
        <taxon>Eutheria</taxon>
        <taxon>Laurasiatheria</taxon>
        <taxon>Artiodactyla</taxon>
        <taxon>Tylopoda</taxon>
        <taxon>Camelidae</taxon>
        <taxon>Camelus</taxon>
    </lineage>
</organism>
<evidence type="ECO:0000256" key="4">
    <source>
        <dbReference type="ARBA" id="ARBA00022833"/>
    </source>
</evidence>
<dbReference type="InterPro" id="IPR026104">
    <property type="entry name" value="ZNF_C2HC_dom_1C"/>
</dbReference>
<dbReference type="PROSITE" id="PS52027">
    <property type="entry name" value="ZF_C2HC_C3H"/>
    <property type="match status" value="2"/>
</dbReference>
<comment type="caution">
    <text evidence="10">The sequence shown here is derived from an EMBL/GenBank/DDBJ whole genome shotgun (WGS) entry which is preliminary data.</text>
</comment>
<comment type="similarity">
    <text evidence="1">Belongs to the ZC2HC1 family.</text>
</comment>
<feature type="compositionally biased region" description="Basic residues" evidence="8">
    <location>
        <begin position="532"/>
        <end position="549"/>
    </location>
</feature>
<dbReference type="EMBL" id="JWIN03000006">
    <property type="protein sequence ID" value="KAB1277494.1"/>
    <property type="molecule type" value="Genomic_DNA"/>
</dbReference>
<reference evidence="10 11" key="1">
    <citation type="journal article" date="2019" name="Mol. Ecol. Resour.">
        <title>Improving Illumina assemblies with Hi-C and long reads: an example with the North African dromedary.</title>
        <authorList>
            <person name="Elbers J.P."/>
            <person name="Rogers M.F."/>
            <person name="Perelman P.L."/>
            <person name="Proskuryakova A.A."/>
            <person name="Serdyukova N.A."/>
            <person name="Johnson W.E."/>
            <person name="Horin P."/>
            <person name="Corander J."/>
            <person name="Murphy D."/>
            <person name="Burger P.A."/>
        </authorList>
    </citation>
    <scope>NUCLEOTIDE SEQUENCE [LARGE SCALE GENOMIC DNA]</scope>
    <source>
        <strain evidence="10">Drom800</strain>
        <tissue evidence="10">Blood</tissue>
    </source>
</reference>
<evidence type="ECO:0000256" key="5">
    <source>
        <dbReference type="ARBA" id="ARBA00023054"/>
    </source>
</evidence>
<keyword evidence="2" id="KW-0479">Metal-binding</keyword>
<feature type="coiled-coil region" evidence="7">
    <location>
        <begin position="211"/>
        <end position="264"/>
    </location>
</feature>
<feature type="region of interest" description="Disordered" evidence="8">
    <location>
        <begin position="340"/>
        <end position="386"/>
    </location>
</feature>
<evidence type="ECO:0000256" key="1">
    <source>
        <dbReference type="ARBA" id="ARBA00010843"/>
    </source>
</evidence>
<feature type="region of interest" description="Disordered" evidence="8">
    <location>
        <begin position="92"/>
        <end position="113"/>
    </location>
</feature>
<protein>
    <submittedName>
        <fullName evidence="10">Zinc finger C2HC domain-containing protein 1C</fullName>
    </submittedName>
</protein>
<feature type="compositionally biased region" description="Polar residues" evidence="8">
    <location>
        <begin position="92"/>
        <end position="103"/>
    </location>
</feature>
<feature type="compositionally biased region" description="Low complexity" evidence="8">
    <location>
        <begin position="364"/>
        <end position="380"/>
    </location>
</feature>
<feature type="region of interest" description="Disordered" evidence="8">
    <location>
        <begin position="529"/>
        <end position="549"/>
    </location>
</feature>
<evidence type="ECO:0000256" key="8">
    <source>
        <dbReference type="SAM" id="MobiDB-lite"/>
    </source>
</evidence>
<name>A0A5N4E2I1_CAMDR</name>
<gene>
    <name evidence="10" type="ORF">Cadr_000006242</name>
</gene>
<feature type="region of interest" description="Disordered" evidence="8">
    <location>
        <begin position="145"/>
        <end position="174"/>
    </location>
</feature>
<evidence type="ECO:0000256" key="2">
    <source>
        <dbReference type="ARBA" id="ARBA00022723"/>
    </source>
</evidence>
<evidence type="ECO:0000256" key="7">
    <source>
        <dbReference type="SAM" id="Coils"/>
    </source>
</evidence>